<evidence type="ECO:0000256" key="1">
    <source>
        <dbReference type="ARBA" id="ARBA00001974"/>
    </source>
</evidence>
<dbReference type="AlphaFoldDB" id="A0A0G0QNU4"/>
<dbReference type="SUPFAM" id="SSF63380">
    <property type="entry name" value="Riboflavin synthase domain-like"/>
    <property type="match status" value="1"/>
</dbReference>
<dbReference type="PRINTS" id="PR00410">
    <property type="entry name" value="PHEHYDRXLASE"/>
</dbReference>
<dbReference type="Pfam" id="PF08022">
    <property type="entry name" value="FAD_binding_8"/>
    <property type="match status" value="1"/>
</dbReference>
<evidence type="ECO:0000256" key="11">
    <source>
        <dbReference type="ARBA" id="ARBA00023014"/>
    </source>
</evidence>
<dbReference type="GO" id="GO:0016491">
    <property type="term" value="F:oxidoreductase activity"/>
    <property type="evidence" value="ECO:0007669"/>
    <property type="project" value="UniProtKB-KW"/>
</dbReference>
<proteinExistence type="predicted"/>
<dbReference type="PROSITE" id="PS51384">
    <property type="entry name" value="FAD_FR"/>
    <property type="match status" value="1"/>
</dbReference>
<evidence type="ECO:0000256" key="10">
    <source>
        <dbReference type="ARBA" id="ARBA00023004"/>
    </source>
</evidence>
<dbReference type="GO" id="GO:0046872">
    <property type="term" value="F:metal ion binding"/>
    <property type="evidence" value="ECO:0007669"/>
    <property type="project" value="UniProtKB-KW"/>
</dbReference>
<evidence type="ECO:0000256" key="4">
    <source>
        <dbReference type="ARBA" id="ARBA00022692"/>
    </source>
</evidence>
<keyword evidence="6" id="KW-0479">Metal-binding</keyword>
<protein>
    <submittedName>
        <fullName evidence="15">Membrane flavodoxin oxidoreductase</fullName>
    </submittedName>
</protein>
<comment type="cofactor">
    <cofactor evidence="1">
        <name>FAD</name>
        <dbReference type="ChEBI" id="CHEBI:57692"/>
    </cofactor>
</comment>
<dbReference type="GO" id="GO:0050660">
    <property type="term" value="F:flavin adenine dinucleotide binding"/>
    <property type="evidence" value="ECO:0007669"/>
    <property type="project" value="TreeGrafter"/>
</dbReference>
<dbReference type="InterPro" id="IPR050415">
    <property type="entry name" value="MRET"/>
</dbReference>
<feature type="transmembrane region" description="Helical" evidence="13">
    <location>
        <begin position="37"/>
        <end position="58"/>
    </location>
</feature>
<dbReference type="PANTHER" id="PTHR47354">
    <property type="entry name" value="NADH OXIDOREDUCTASE HCR"/>
    <property type="match status" value="1"/>
</dbReference>
<keyword evidence="7" id="KW-0274">FAD</keyword>
<evidence type="ECO:0000256" key="9">
    <source>
        <dbReference type="ARBA" id="ARBA00023002"/>
    </source>
</evidence>
<sequence length="431" mass="49495">MRKKGIFLIIFSLAATCGLFILAKTNPAIIIQKPVLSISQISSLLGMIFFCYAFFLSGRFSFLENIFGSLDKVYKLHQITGRLSFILIISHFIFLIFNYLGNSVMLKLLLLPGQNLSYNLGILGLWSMCLVLSSILYSSLEYQWFMRIQRSFIIPFTFGVWHMLVIPSDISRYMPLAIFLLLHVAVAYVSWIYRVILYPFFGPRFEYKVESFQVFPNDVIVLSLTTEGKKMPFLPGQFAYVKFESLGIKKEFHPFSIASSPLDDKLRLAIRAFGDFTTQVKTIKIGEKATLMGPYGKFSERFFDRKDSVCIAGGIGITPFLGMINYFKDSKLKEVKNVHLFYSVRNETDNVFRQELEEISVNVQQNLSLNIIHTEKDGRLDAGFIQNALGELKEKLYFLCGPKIMMEDIASQLKKLRIPARNIIYEDFSFQ</sequence>
<keyword evidence="4 13" id="KW-0812">Transmembrane</keyword>
<evidence type="ECO:0000256" key="6">
    <source>
        <dbReference type="ARBA" id="ARBA00022723"/>
    </source>
</evidence>
<dbReference type="Proteomes" id="UP000034881">
    <property type="component" value="Unassembled WGS sequence"/>
</dbReference>
<evidence type="ECO:0000256" key="3">
    <source>
        <dbReference type="ARBA" id="ARBA00022630"/>
    </source>
</evidence>
<gene>
    <name evidence="15" type="ORF">UT77_C0006G0025</name>
</gene>
<dbReference type="PANTHER" id="PTHR47354:SF8">
    <property type="entry name" value="1,2-PHENYLACETYL-COA EPOXIDASE, SUBUNIT E"/>
    <property type="match status" value="1"/>
</dbReference>
<dbReference type="CDD" id="cd06198">
    <property type="entry name" value="FNR_like_3"/>
    <property type="match status" value="1"/>
</dbReference>
<keyword evidence="11" id="KW-0411">Iron-sulfur</keyword>
<evidence type="ECO:0000256" key="8">
    <source>
        <dbReference type="ARBA" id="ARBA00022989"/>
    </source>
</evidence>
<dbReference type="InterPro" id="IPR013130">
    <property type="entry name" value="Fe3_Rdtase_TM_dom"/>
</dbReference>
<evidence type="ECO:0000256" key="2">
    <source>
        <dbReference type="ARBA" id="ARBA00004141"/>
    </source>
</evidence>
<dbReference type="InterPro" id="IPR001433">
    <property type="entry name" value="OxRdtase_FAD/NAD-bd"/>
</dbReference>
<comment type="caution">
    <text evidence="15">The sequence shown here is derived from an EMBL/GenBank/DDBJ whole genome shotgun (WGS) entry which is preliminary data.</text>
</comment>
<dbReference type="Pfam" id="PF00175">
    <property type="entry name" value="NAD_binding_1"/>
    <property type="match status" value="1"/>
</dbReference>
<dbReference type="InterPro" id="IPR039261">
    <property type="entry name" value="FNR_nucleotide-bd"/>
</dbReference>
<dbReference type="Gene3D" id="2.40.30.10">
    <property type="entry name" value="Translation factors"/>
    <property type="match status" value="1"/>
</dbReference>
<keyword evidence="12 13" id="KW-0472">Membrane</keyword>
<evidence type="ECO:0000256" key="12">
    <source>
        <dbReference type="ARBA" id="ARBA00023136"/>
    </source>
</evidence>
<feature type="transmembrane region" description="Helical" evidence="13">
    <location>
        <begin position="176"/>
        <end position="201"/>
    </location>
</feature>
<keyword evidence="10" id="KW-0408">Iron</keyword>
<keyword evidence="9" id="KW-0560">Oxidoreductase</keyword>
<feature type="transmembrane region" description="Helical" evidence="13">
    <location>
        <begin position="152"/>
        <end position="170"/>
    </location>
</feature>
<evidence type="ECO:0000259" key="14">
    <source>
        <dbReference type="PROSITE" id="PS51384"/>
    </source>
</evidence>
<accession>A0A0G0QNU4</accession>
<dbReference type="Pfam" id="PF01794">
    <property type="entry name" value="Ferric_reduct"/>
    <property type="match status" value="1"/>
</dbReference>
<feature type="transmembrane region" description="Helical" evidence="13">
    <location>
        <begin position="79"/>
        <end position="100"/>
    </location>
</feature>
<evidence type="ECO:0000313" key="16">
    <source>
        <dbReference type="Proteomes" id="UP000034881"/>
    </source>
</evidence>
<dbReference type="GO" id="GO:0051537">
    <property type="term" value="F:2 iron, 2 sulfur cluster binding"/>
    <property type="evidence" value="ECO:0007669"/>
    <property type="project" value="UniProtKB-KW"/>
</dbReference>
<feature type="domain" description="FAD-binding FR-type" evidence="14">
    <location>
        <begin position="202"/>
        <end position="301"/>
    </location>
</feature>
<keyword evidence="3" id="KW-0285">Flavoprotein</keyword>
<feature type="transmembrane region" description="Helical" evidence="13">
    <location>
        <begin position="309"/>
        <end position="327"/>
    </location>
</feature>
<keyword evidence="8 13" id="KW-1133">Transmembrane helix</keyword>
<name>A0A0G0QNU4_9BACT</name>
<evidence type="ECO:0000313" key="15">
    <source>
        <dbReference type="EMBL" id="KKR41793.1"/>
    </source>
</evidence>
<dbReference type="Gene3D" id="3.40.50.80">
    <property type="entry name" value="Nucleotide-binding domain of ferredoxin-NADP reductase (FNR) module"/>
    <property type="match status" value="1"/>
</dbReference>
<dbReference type="SUPFAM" id="SSF52343">
    <property type="entry name" value="Ferredoxin reductase-like, C-terminal NADP-linked domain"/>
    <property type="match status" value="1"/>
</dbReference>
<evidence type="ECO:0000256" key="5">
    <source>
        <dbReference type="ARBA" id="ARBA00022714"/>
    </source>
</evidence>
<comment type="subcellular location">
    <subcellularLocation>
        <location evidence="2">Membrane</location>
        <topology evidence="2">Multi-pass membrane protein</topology>
    </subcellularLocation>
</comment>
<feature type="transmembrane region" description="Helical" evidence="13">
    <location>
        <begin position="120"/>
        <end position="140"/>
    </location>
</feature>
<dbReference type="InterPro" id="IPR013112">
    <property type="entry name" value="FAD-bd_8"/>
</dbReference>
<keyword evidence="5" id="KW-0001">2Fe-2S</keyword>
<evidence type="ECO:0000256" key="7">
    <source>
        <dbReference type="ARBA" id="ARBA00022827"/>
    </source>
</evidence>
<evidence type="ECO:0000256" key="13">
    <source>
        <dbReference type="SAM" id="Phobius"/>
    </source>
</evidence>
<reference evidence="15 16" key="1">
    <citation type="journal article" date="2015" name="Nature">
        <title>rRNA introns, odd ribosomes, and small enigmatic genomes across a large radiation of phyla.</title>
        <authorList>
            <person name="Brown C.T."/>
            <person name="Hug L.A."/>
            <person name="Thomas B.C."/>
            <person name="Sharon I."/>
            <person name="Castelle C.J."/>
            <person name="Singh A."/>
            <person name="Wilkins M.J."/>
            <person name="Williams K.H."/>
            <person name="Banfield J.F."/>
        </authorList>
    </citation>
    <scope>NUCLEOTIDE SEQUENCE [LARGE SCALE GENOMIC DNA]</scope>
</reference>
<organism evidence="15 16">
    <name type="scientific">Candidatus Daviesbacteria bacterium GW2011_GWC2_40_12</name>
    <dbReference type="NCBI Taxonomy" id="1618431"/>
    <lineage>
        <taxon>Bacteria</taxon>
        <taxon>Candidatus Daviesiibacteriota</taxon>
    </lineage>
</organism>
<dbReference type="InterPro" id="IPR017938">
    <property type="entry name" value="Riboflavin_synthase-like_b-brl"/>
</dbReference>
<dbReference type="InterPro" id="IPR017927">
    <property type="entry name" value="FAD-bd_FR_type"/>
</dbReference>
<dbReference type="EMBL" id="LBYB01000006">
    <property type="protein sequence ID" value="KKR41793.1"/>
    <property type="molecule type" value="Genomic_DNA"/>
</dbReference>